<protein>
    <submittedName>
        <fullName evidence="3">Putative spermidine synthase</fullName>
    </submittedName>
</protein>
<organism evidence="3 4">
    <name type="scientific">Hoyosella subflava (strain DSM 45089 / JCM 17490 / NBRC 109087 / DQS3-9A1)</name>
    <name type="common">Amycolicicoccus subflavus</name>
    <dbReference type="NCBI Taxonomy" id="443218"/>
    <lineage>
        <taxon>Bacteria</taxon>
        <taxon>Bacillati</taxon>
        <taxon>Actinomycetota</taxon>
        <taxon>Actinomycetes</taxon>
        <taxon>Mycobacteriales</taxon>
        <taxon>Hoyosellaceae</taxon>
        <taxon>Hoyosella</taxon>
    </lineage>
</organism>
<dbReference type="PANTHER" id="PTHR43317">
    <property type="entry name" value="THERMOSPERMINE SYNTHASE ACAULIS5"/>
    <property type="match status" value="1"/>
</dbReference>
<gene>
    <name evidence="3" type="ordered locus">AS9A_2752</name>
</gene>
<dbReference type="Gene3D" id="3.40.50.150">
    <property type="entry name" value="Vaccinia Virus protein VP39"/>
    <property type="match status" value="1"/>
</dbReference>
<proteinExistence type="predicted"/>
<dbReference type="InterPro" id="IPR029063">
    <property type="entry name" value="SAM-dependent_MTases_sf"/>
</dbReference>
<evidence type="ECO:0000259" key="2">
    <source>
        <dbReference type="Pfam" id="PF08241"/>
    </source>
</evidence>
<dbReference type="Proteomes" id="UP000009235">
    <property type="component" value="Chromosome"/>
</dbReference>
<dbReference type="eggNOG" id="COG0421">
    <property type="taxonomic scope" value="Bacteria"/>
</dbReference>
<keyword evidence="4" id="KW-1185">Reference proteome</keyword>
<dbReference type="GO" id="GO:0006596">
    <property type="term" value="P:polyamine biosynthetic process"/>
    <property type="evidence" value="ECO:0007669"/>
    <property type="project" value="UniProtKB-KW"/>
</dbReference>
<evidence type="ECO:0000313" key="4">
    <source>
        <dbReference type="Proteomes" id="UP000009235"/>
    </source>
</evidence>
<dbReference type="Pfam" id="PF08241">
    <property type="entry name" value="Methyltransf_11"/>
    <property type="match status" value="1"/>
</dbReference>
<dbReference type="GO" id="GO:0008757">
    <property type="term" value="F:S-adenosylmethionine-dependent methyltransferase activity"/>
    <property type="evidence" value="ECO:0007669"/>
    <property type="project" value="InterPro"/>
</dbReference>
<feature type="domain" description="Methyltransferase type 11" evidence="2">
    <location>
        <begin position="45"/>
        <end position="148"/>
    </location>
</feature>
<dbReference type="STRING" id="443218.AS9A_2752"/>
<accession>F6EI92</accession>
<dbReference type="AlphaFoldDB" id="F6EI92"/>
<evidence type="ECO:0000313" key="3">
    <source>
        <dbReference type="EMBL" id="AEF41199.1"/>
    </source>
</evidence>
<keyword evidence="1" id="KW-0620">Polyamine biosynthesis</keyword>
<dbReference type="EMBL" id="CP002786">
    <property type="protein sequence ID" value="AEF41199.1"/>
    <property type="molecule type" value="Genomic_DNA"/>
</dbReference>
<dbReference type="PANTHER" id="PTHR43317:SF1">
    <property type="entry name" value="THERMOSPERMINE SYNTHASE ACAULIS5"/>
    <property type="match status" value="1"/>
</dbReference>
<dbReference type="CDD" id="cd02440">
    <property type="entry name" value="AdoMet_MTases"/>
    <property type="match status" value="1"/>
</dbReference>
<reference evidence="3 4" key="1">
    <citation type="journal article" date="2011" name="J. Bacteriol.">
        <title>Complete genome sequence of Amycolicicoccus subflavus DQS3-9A1T, an actinomycete isolated from crude oil-polluted soil.</title>
        <authorList>
            <person name="Cai M."/>
            <person name="Chen W.M."/>
            <person name="Nie Y."/>
            <person name="Chi C.Q."/>
            <person name="Wang Y.N."/>
            <person name="Tang Y.Q."/>
            <person name="Li G.Y."/>
            <person name="Wu X.L."/>
        </authorList>
    </citation>
    <scope>NUCLEOTIDE SEQUENCE [LARGE SCALE GENOMIC DNA]</scope>
    <source>
        <strain evidence="4">DSM 45089 / DQS3-9A1</strain>
    </source>
</reference>
<name>F6EI92_HOYSD</name>
<dbReference type="NCBIfam" id="NF037959">
    <property type="entry name" value="MFS_SpdSyn"/>
    <property type="match status" value="1"/>
</dbReference>
<evidence type="ECO:0000256" key="1">
    <source>
        <dbReference type="ARBA" id="ARBA00023115"/>
    </source>
</evidence>
<sequence length="235" mass="25772">MLLINGVPSSSIDVHDAARLDFGYMQWIATLAEARWESSEPLKMLHLGAGACSLPRYLATRFTNARQVAVDIDATLAKLVREWFDLPKAPLLKIRTGDARAVVESLHPSSRDFIVRDVFAGDTTPYPLTTVEFAEHVRRVLRPGGVYAVNSGSIGDAAAWRHEAATLSGCFRHVMLTGEAAALRGRRHGNVVIAASDSPLPHDEFTRRIRRNPVPMVVYAGPEVKALGARPRRDG</sequence>
<dbReference type="SUPFAM" id="SSF53335">
    <property type="entry name" value="S-adenosyl-L-methionine-dependent methyltransferases"/>
    <property type="match status" value="1"/>
</dbReference>
<dbReference type="KEGG" id="asd:AS9A_2752"/>
<dbReference type="HOGENOM" id="CLU_068637_0_0_11"/>
<dbReference type="InterPro" id="IPR013216">
    <property type="entry name" value="Methyltransf_11"/>
</dbReference>